<dbReference type="Proteomes" id="UP000799436">
    <property type="component" value="Unassembled WGS sequence"/>
</dbReference>
<evidence type="ECO:0008006" key="4">
    <source>
        <dbReference type="Google" id="ProtNLM"/>
    </source>
</evidence>
<reference evidence="2" key="1">
    <citation type="journal article" date="2020" name="Stud. Mycol.">
        <title>101 Dothideomycetes genomes: a test case for predicting lifestyles and emergence of pathogens.</title>
        <authorList>
            <person name="Haridas S."/>
            <person name="Albert R."/>
            <person name="Binder M."/>
            <person name="Bloem J."/>
            <person name="Labutti K."/>
            <person name="Salamov A."/>
            <person name="Andreopoulos B."/>
            <person name="Baker S."/>
            <person name="Barry K."/>
            <person name="Bills G."/>
            <person name="Bluhm B."/>
            <person name="Cannon C."/>
            <person name="Castanera R."/>
            <person name="Culley D."/>
            <person name="Daum C."/>
            <person name="Ezra D."/>
            <person name="Gonzalez J."/>
            <person name="Henrissat B."/>
            <person name="Kuo A."/>
            <person name="Liang C."/>
            <person name="Lipzen A."/>
            <person name="Lutzoni F."/>
            <person name="Magnuson J."/>
            <person name="Mondo S."/>
            <person name="Nolan M."/>
            <person name="Ohm R."/>
            <person name="Pangilinan J."/>
            <person name="Park H.-J."/>
            <person name="Ramirez L."/>
            <person name="Alfaro M."/>
            <person name="Sun H."/>
            <person name="Tritt A."/>
            <person name="Yoshinaga Y."/>
            <person name="Zwiers L.-H."/>
            <person name="Turgeon B."/>
            <person name="Goodwin S."/>
            <person name="Spatafora J."/>
            <person name="Crous P."/>
            <person name="Grigoriev I."/>
        </authorList>
    </citation>
    <scope>NUCLEOTIDE SEQUENCE</scope>
    <source>
        <strain evidence="2">CBS 116005</strain>
    </source>
</reference>
<evidence type="ECO:0000313" key="2">
    <source>
        <dbReference type="EMBL" id="KAF2767031.1"/>
    </source>
</evidence>
<evidence type="ECO:0000313" key="3">
    <source>
        <dbReference type="Proteomes" id="UP000799436"/>
    </source>
</evidence>
<feature type="compositionally biased region" description="Basic residues" evidence="1">
    <location>
        <begin position="385"/>
        <end position="404"/>
    </location>
</feature>
<sequence length="404" mass="43722">MPIHGRKCKGMDASSYLKRHGWRGDGHSLDHTGKGIKKPLLVSKKVDVLGVGLNKHTALSDQWWLKAFDSALKDIGTGKQSLLSNVQKHGVKNGDLYGRFVKGEGMAGTIGESVSSSGTASPVPEAAVAAAVGAGKRKRADDDHGESLKVAKLDNDGVDRKVKKLIKDAVRCGMIPPSSKEVEKGIVAGSGSLEKDSELSNIVTAAALPSYKPSDDVAKQKKARRDFKRAVRNHISGEPVSPQDRPTESQSGLSSKKLADYTRRAHGKGMSLETYIERRNEKNAPKASESAAGLLAFVIDTTGDPTFASRETTSVPATFSKQAIDGISAGELTVITNEAGDEIFRWHPDMPIPLDPRIWEDVEMKQLPKVIREARRAWRVGREARKVKRASGKGKKAAKKTHKK</sequence>
<evidence type="ECO:0000256" key="1">
    <source>
        <dbReference type="SAM" id="MobiDB-lite"/>
    </source>
</evidence>
<proteinExistence type="predicted"/>
<protein>
    <recommendedName>
        <fullName evidence="4">G-patch domain-containing protein</fullName>
    </recommendedName>
</protein>
<accession>A0A6G1L277</accession>
<organism evidence="2 3">
    <name type="scientific">Teratosphaeria nubilosa</name>
    <dbReference type="NCBI Taxonomy" id="161662"/>
    <lineage>
        <taxon>Eukaryota</taxon>
        <taxon>Fungi</taxon>
        <taxon>Dikarya</taxon>
        <taxon>Ascomycota</taxon>
        <taxon>Pezizomycotina</taxon>
        <taxon>Dothideomycetes</taxon>
        <taxon>Dothideomycetidae</taxon>
        <taxon>Mycosphaerellales</taxon>
        <taxon>Teratosphaeriaceae</taxon>
        <taxon>Teratosphaeria</taxon>
    </lineage>
</organism>
<feature type="region of interest" description="Disordered" evidence="1">
    <location>
        <begin position="231"/>
        <end position="263"/>
    </location>
</feature>
<feature type="region of interest" description="Disordered" evidence="1">
    <location>
        <begin position="382"/>
        <end position="404"/>
    </location>
</feature>
<keyword evidence="3" id="KW-1185">Reference proteome</keyword>
<name>A0A6G1L277_9PEZI</name>
<dbReference type="AlphaFoldDB" id="A0A6G1L277"/>
<dbReference type="OrthoDB" id="3366546at2759"/>
<gene>
    <name evidence="2" type="ORF">EJ03DRAFT_329582</name>
</gene>
<dbReference type="EMBL" id="ML995862">
    <property type="protein sequence ID" value="KAF2767031.1"/>
    <property type="molecule type" value="Genomic_DNA"/>
</dbReference>